<accession>A0A1A6Y3T5</accession>
<keyword evidence="2" id="KW-0808">Transferase</keyword>
<feature type="domain" description="N-acetyltransferase" evidence="1">
    <location>
        <begin position="4"/>
        <end position="146"/>
    </location>
</feature>
<dbReference type="RefSeq" id="WP_065197521.1">
    <property type="nucleotide sequence ID" value="NZ_LYVJ01000001.1"/>
</dbReference>
<name>A0A1A6Y3T5_STEMA</name>
<dbReference type="SUPFAM" id="SSF55729">
    <property type="entry name" value="Acyl-CoA N-acyltransferases (Nat)"/>
    <property type="match status" value="1"/>
</dbReference>
<dbReference type="PANTHER" id="PTHR43233:SF1">
    <property type="entry name" value="FAMILY N-ACETYLTRANSFERASE, PUTATIVE (AFU_ORTHOLOGUE AFUA_6G03350)-RELATED"/>
    <property type="match status" value="1"/>
</dbReference>
<dbReference type="OrthoDB" id="3216107at2"/>
<dbReference type="CDD" id="cd04301">
    <property type="entry name" value="NAT_SF"/>
    <property type="match status" value="1"/>
</dbReference>
<dbReference type="PROSITE" id="PS51186">
    <property type="entry name" value="GNAT"/>
    <property type="match status" value="1"/>
</dbReference>
<dbReference type="InterPro" id="IPR016181">
    <property type="entry name" value="Acyl_CoA_acyltransferase"/>
</dbReference>
<evidence type="ECO:0000313" key="3">
    <source>
        <dbReference type="Proteomes" id="UP000092256"/>
    </source>
</evidence>
<dbReference type="InterPro" id="IPR000182">
    <property type="entry name" value="GNAT_dom"/>
</dbReference>
<evidence type="ECO:0000313" key="2">
    <source>
        <dbReference type="EMBL" id="OBU70522.1"/>
    </source>
</evidence>
<comment type="caution">
    <text evidence="2">The sequence shown here is derived from an EMBL/GenBank/DDBJ whole genome shotgun (WGS) entry which is preliminary data.</text>
</comment>
<dbReference type="Gene3D" id="3.40.630.30">
    <property type="match status" value="1"/>
</dbReference>
<dbReference type="AlphaFoldDB" id="A0A1A6Y3T5"/>
<dbReference type="InterPro" id="IPR053144">
    <property type="entry name" value="Acetyltransferase_Butenolide"/>
</dbReference>
<proteinExistence type="predicted"/>
<protein>
    <submittedName>
        <fullName evidence="2">GNAT family acetyltransferase</fullName>
    </submittedName>
</protein>
<organism evidence="2 3">
    <name type="scientific">Stenotrophomonas maltophilia</name>
    <name type="common">Pseudomonas maltophilia</name>
    <name type="synonym">Xanthomonas maltophilia</name>
    <dbReference type="NCBI Taxonomy" id="40324"/>
    <lineage>
        <taxon>Bacteria</taxon>
        <taxon>Pseudomonadati</taxon>
        <taxon>Pseudomonadota</taxon>
        <taxon>Gammaproteobacteria</taxon>
        <taxon>Lysobacterales</taxon>
        <taxon>Lysobacteraceae</taxon>
        <taxon>Stenotrophomonas</taxon>
        <taxon>Stenotrophomonas maltophilia group</taxon>
    </lineage>
</organism>
<dbReference type="GO" id="GO:0016747">
    <property type="term" value="F:acyltransferase activity, transferring groups other than amino-acyl groups"/>
    <property type="evidence" value="ECO:0007669"/>
    <property type="project" value="InterPro"/>
</dbReference>
<gene>
    <name evidence="2" type="ORF">A9K58_00820</name>
</gene>
<sequence>MSALRISTDPQHLDVALIHQFLSTQAYWSLGIGREVVERAVKGSLCFGAYLDEFGQVAFARVITDGATFAYLADVFVLPQHRGQGYSKQLLQAIMAHPQLQGLRRFMLATSDAHRLYAAFGFSAPARPELLMEIVRQNLYAPASAE</sequence>
<dbReference type="EMBL" id="LYVJ01000001">
    <property type="protein sequence ID" value="OBU70522.1"/>
    <property type="molecule type" value="Genomic_DNA"/>
</dbReference>
<evidence type="ECO:0000259" key="1">
    <source>
        <dbReference type="PROSITE" id="PS51186"/>
    </source>
</evidence>
<dbReference type="Proteomes" id="UP000092256">
    <property type="component" value="Unassembled WGS sequence"/>
</dbReference>
<dbReference type="Pfam" id="PF13508">
    <property type="entry name" value="Acetyltransf_7"/>
    <property type="match status" value="1"/>
</dbReference>
<reference evidence="2 3" key="1">
    <citation type="submission" date="2016-05" db="EMBL/GenBank/DDBJ databases">
        <title>Draft Genome Sequences of Stenotrophomonas maltophilia Strains Sm32COP, Sm41DVV, Sm46PAILV, SmF3, SmF22, SmSOFb1 and SmCVFa1, Isolated from Different Manures, in France.</title>
        <authorList>
            <person name="Nazaret S."/>
            <person name="Bodilis J."/>
        </authorList>
    </citation>
    <scope>NUCLEOTIDE SEQUENCE [LARGE SCALE GENOMIC DNA]</scope>
    <source>
        <strain evidence="2 3">Sm46PAILV</strain>
    </source>
</reference>
<dbReference type="PANTHER" id="PTHR43233">
    <property type="entry name" value="FAMILY N-ACETYLTRANSFERASE, PUTATIVE (AFU_ORTHOLOGUE AFUA_6G03350)-RELATED"/>
    <property type="match status" value="1"/>
</dbReference>